<organism evidence="1 2">
    <name type="scientific">Cronobacter sakazakii (strain ATCC BAA-894)</name>
    <name type="common">Enterobacter sakazakii</name>
    <dbReference type="NCBI Taxonomy" id="290339"/>
    <lineage>
        <taxon>Bacteria</taxon>
        <taxon>Pseudomonadati</taxon>
        <taxon>Pseudomonadota</taxon>
        <taxon>Gammaproteobacteria</taxon>
        <taxon>Enterobacterales</taxon>
        <taxon>Enterobacteriaceae</taxon>
        <taxon>Cronobacter</taxon>
    </lineage>
</organism>
<name>A7MR34_CROS8</name>
<gene>
    <name evidence="1" type="ordered locus">ESA_00485</name>
</gene>
<evidence type="ECO:0008006" key="3">
    <source>
        <dbReference type="Google" id="ProtNLM"/>
    </source>
</evidence>
<dbReference type="KEGG" id="esa:ESA_00485"/>
<dbReference type="Proteomes" id="UP000000260">
    <property type="component" value="Chromosome"/>
</dbReference>
<reference evidence="1 2" key="1">
    <citation type="journal article" date="2010" name="PLoS ONE">
        <title>Genome sequence of Cronobacter sakazakii BAA-894 and comparative genomic hybridization analysis with other Cronobacter species.</title>
        <authorList>
            <person name="Kucerova E."/>
            <person name="Clifton S.W."/>
            <person name="Xia X.Q."/>
            <person name="Long F."/>
            <person name="Porwollik S."/>
            <person name="Fulton L."/>
            <person name="Fronick C."/>
            <person name="Minx P."/>
            <person name="Kyung K."/>
            <person name="Warren W."/>
            <person name="Fulton R."/>
            <person name="Feng D."/>
            <person name="Wollam A."/>
            <person name="Shah N."/>
            <person name="Bhonagiri V."/>
            <person name="Nash W.E."/>
            <person name="Hallsworth-Pepin K."/>
            <person name="Wilson R.K."/>
            <person name="McClelland M."/>
            <person name="Forsythe S.J."/>
        </authorList>
    </citation>
    <scope>NUCLEOTIDE SEQUENCE [LARGE SCALE GENOMIC DNA]</scope>
    <source>
        <strain evidence="1 2">ATCC BAA-894</strain>
    </source>
</reference>
<sequence>MSAREKGMSTIAMVLALLLLGSLMLGGLQQQLDSRFGRAANESAAIKAFNAALSALALSQSQRWMFTPQWQCQTLPEVKGRACVRQMQTYLLVAAEGADENAVPLTLWRWAQPDGDRLRFMPHGWSDFCPLTEAKQCQLP</sequence>
<evidence type="ECO:0000313" key="1">
    <source>
        <dbReference type="EMBL" id="ABU75780.1"/>
    </source>
</evidence>
<protein>
    <recommendedName>
        <fullName evidence="3">DUF2509 family protein</fullName>
    </recommendedName>
</protein>
<dbReference type="InterPro" id="IPR019652">
    <property type="entry name" value="DUF2509"/>
</dbReference>
<dbReference type="AlphaFoldDB" id="A7MR34"/>
<keyword evidence="2" id="KW-1185">Reference proteome</keyword>
<dbReference type="EMBL" id="CP000783">
    <property type="protein sequence ID" value="ABU75780.1"/>
    <property type="molecule type" value="Genomic_DNA"/>
</dbReference>
<accession>A7MR34</accession>
<dbReference type="Pfam" id="PF10713">
    <property type="entry name" value="DUF2509"/>
    <property type="match status" value="1"/>
</dbReference>
<evidence type="ECO:0000313" key="2">
    <source>
        <dbReference type="Proteomes" id="UP000000260"/>
    </source>
</evidence>
<proteinExistence type="predicted"/>
<dbReference type="HOGENOM" id="CLU_140267_0_0_6"/>